<evidence type="ECO:0000259" key="8">
    <source>
        <dbReference type="PROSITE" id="PS00028"/>
    </source>
</evidence>
<evidence type="ECO:0000256" key="3">
    <source>
        <dbReference type="ARBA" id="ARBA00022737"/>
    </source>
</evidence>
<gene>
    <name evidence="9" type="ORF">OSB1V03_LOCUS4117</name>
</gene>
<organism evidence="9">
    <name type="scientific">Medioppia subpectinata</name>
    <dbReference type="NCBI Taxonomy" id="1979941"/>
    <lineage>
        <taxon>Eukaryota</taxon>
        <taxon>Metazoa</taxon>
        <taxon>Ecdysozoa</taxon>
        <taxon>Arthropoda</taxon>
        <taxon>Chelicerata</taxon>
        <taxon>Arachnida</taxon>
        <taxon>Acari</taxon>
        <taxon>Acariformes</taxon>
        <taxon>Sarcoptiformes</taxon>
        <taxon>Oribatida</taxon>
        <taxon>Brachypylina</taxon>
        <taxon>Oppioidea</taxon>
        <taxon>Oppiidae</taxon>
        <taxon>Medioppia</taxon>
    </lineage>
</organism>
<dbReference type="OrthoDB" id="6508705at2759"/>
<keyword evidence="5" id="KW-0862">Zinc</keyword>
<dbReference type="PANTHER" id="PTHR24406">
    <property type="entry name" value="TRANSCRIPTIONAL REPRESSOR CTCFL-RELATED"/>
    <property type="match status" value="1"/>
</dbReference>
<dbReference type="Gene3D" id="3.30.160.60">
    <property type="entry name" value="Classic Zinc Finger"/>
    <property type="match status" value="1"/>
</dbReference>
<feature type="domain" description="C2H2-type" evidence="8">
    <location>
        <begin position="815"/>
        <end position="836"/>
    </location>
</feature>
<evidence type="ECO:0000256" key="4">
    <source>
        <dbReference type="ARBA" id="ARBA00022771"/>
    </source>
</evidence>
<proteinExistence type="predicted"/>
<dbReference type="AlphaFoldDB" id="A0A7R9KIP3"/>
<comment type="subcellular location">
    <subcellularLocation>
        <location evidence="1">Nucleus</location>
    </subcellularLocation>
</comment>
<dbReference type="EMBL" id="OC856380">
    <property type="protein sequence ID" value="CAD7623665.1"/>
    <property type="molecule type" value="Genomic_DNA"/>
</dbReference>
<name>A0A7R9KIP3_9ACAR</name>
<dbReference type="SMART" id="SM00355">
    <property type="entry name" value="ZnF_C2H2"/>
    <property type="match status" value="8"/>
</dbReference>
<feature type="domain" description="C2H2-type" evidence="8">
    <location>
        <begin position="456"/>
        <end position="476"/>
    </location>
</feature>
<evidence type="ECO:0000256" key="7">
    <source>
        <dbReference type="SAM" id="MobiDB-lite"/>
    </source>
</evidence>
<dbReference type="PROSITE" id="PS00028">
    <property type="entry name" value="ZINC_FINGER_C2H2_1"/>
    <property type="match status" value="3"/>
</dbReference>
<keyword evidence="10" id="KW-1185">Reference proteome</keyword>
<evidence type="ECO:0000256" key="5">
    <source>
        <dbReference type="ARBA" id="ARBA00022833"/>
    </source>
</evidence>
<keyword evidence="2" id="KW-0479">Metal-binding</keyword>
<keyword evidence="3" id="KW-0677">Repeat</keyword>
<feature type="region of interest" description="Disordered" evidence="7">
    <location>
        <begin position="659"/>
        <end position="678"/>
    </location>
</feature>
<evidence type="ECO:0000313" key="9">
    <source>
        <dbReference type="EMBL" id="CAD7623665.1"/>
    </source>
</evidence>
<sequence length="1099" mass="126108">MHPSIVTIDETMDQKIGKYFCIFCDLCTDFETISEAYNHYKQHMKCDYYCVNCDNNRKCNESHDQSVGLSDDESGLISMWTERFLSYQSELIDKTYSQLFRTSRLFTGCAVCQTFLRLCTQNNIKHSKGDIQWSHNEAFSNETRHVCSHLRYYPFECHKCESDGRYHKKCDMSEITRHIRNTHSSCLKDTDIDALIKSAKISKLESFIHYCLENRKQLQPMTPTAPVVTPTRTSKRISSQTPKAVPTVSPTLSASKPKKAKIDTQTIGANNQNNGKSIDAKNTTICSPKSDVILSIRKPKNTNNSLNKSLSFTQNKMIFINNSNNKSNENQKVIHYDNSVPKTAAKVEIKFKPIVKTYSHQTNQALMSLKTKQNLISGDQIIIKKSQEILSPKGMSLINKTASILATKPTAQKPMDTSLSQQFSDLMDSSEDNDCLQIDLNSNDFQNEIKNVQYFCIFCTEKMATKDTAYEHMQRHLDYYPIICLTCNEGLVDLHSFMRHHRESHPEAVKGRYKKKELPAVEKWISSYLYSQTTIIRSFPPRETCLVCDRIFTRADIMGNKPRRCTINRKIDHLFRHLSYLPYECILCKQSGSEFFVAYFESKAHSHIKLKHPEIDDNEGRWQVFQKTISIPKLDEFIDNYLLQYGISTQQERRPIKKCNKYNGPTDATDTVTSPPNDNTSLDFNNSSLNLNMIFSDIMDTTANTPQCEPKLIEIQSHSEDNNGNNDIDLKPIVEDMSLHKNNANDIVSNELNNNSNDSNIVVDVHPQQIFDKTMADDSDEELYYCIFCTEKKYFSKMDAYSHYGAHLEYLPVMCTICRRNFPDVDHCMTHHMSDHSTEDNIQYEITEDHSLVKWVNEFLDSQLSAKKVMPCSCGYNCPVCTKLVSIESFESLLPCAQHNDVVFSVHIHKHLNYFPYECNTCKRNGISVRVPNLDAQAMKHMKEHNIENAAMSQVVKNFPKTLVISRLEKLIGDCVHRKRVNEKKNRLDSSQLSALSPNCSTTLSFISLKNESSLSAAHKRTQHTRLEGGRIINLPPKPITNDKPMNREMPVLDGPMNIDMESEINGTNISTLCYTVMSCKGRFGELKWQDQRILYQLT</sequence>
<dbReference type="InterPro" id="IPR013087">
    <property type="entry name" value="Znf_C2H2_type"/>
</dbReference>
<accession>A0A7R9KIP3</accession>
<evidence type="ECO:0000256" key="2">
    <source>
        <dbReference type="ARBA" id="ARBA00022723"/>
    </source>
</evidence>
<keyword evidence="4" id="KW-0863">Zinc-finger</keyword>
<reference evidence="9" key="1">
    <citation type="submission" date="2020-11" db="EMBL/GenBank/DDBJ databases">
        <authorList>
            <person name="Tran Van P."/>
        </authorList>
    </citation>
    <scope>NUCLEOTIDE SEQUENCE</scope>
</reference>
<dbReference type="InterPro" id="IPR050888">
    <property type="entry name" value="ZnF_C2H2-type_TF"/>
</dbReference>
<evidence type="ECO:0000256" key="6">
    <source>
        <dbReference type="ARBA" id="ARBA00023242"/>
    </source>
</evidence>
<protein>
    <recommendedName>
        <fullName evidence="8">C2H2-type domain-containing protein</fullName>
    </recommendedName>
</protein>
<dbReference type="EMBL" id="CAJPIZ010001805">
    <property type="protein sequence ID" value="CAG2104095.1"/>
    <property type="molecule type" value="Genomic_DNA"/>
</dbReference>
<keyword evidence="6" id="KW-0539">Nucleus</keyword>
<dbReference type="Proteomes" id="UP000759131">
    <property type="component" value="Unassembled WGS sequence"/>
</dbReference>
<evidence type="ECO:0000313" key="10">
    <source>
        <dbReference type="Proteomes" id="UP000759131"/>
    </source>
</evidence>
<feature type="domain" description="C2H2-type" evidence="8">
    <location>
        <begin position="484"/>
        <end position="505"/>
    </location>
</feature>
<feature type="compositionally biased region" description="Polar residues" evidence="7">
    <location>
        <begin position="666"/>
        <end position="676"/>
    </location>
</feature>
<feature type="compositionally biased region" description="Low complexity" evidence="7">
    <location>
        <begin position="222"/>
        <end position="232"/>
    </location>
</feature>
<feature type="region of interest" description="Disordered" evidence="7">
    <location>
        <begin position="222"/>
        <end position="282"/>
    </location>
</feature>
<feature type="compositionally biased region" description="Polar residues" evidence="7">
    <location>
        <begin position="236"/>
        <end position="254"/>
    </location>
</feature>
<dbReference type="GO" id="GO:0005634">
    <property type="term" value="C:nucleus"/>
    <property type="evidence" value="ECO:0007669"/>
    <property type="project" value="UniProtKB-SubCell"/>
</dbReference>
<evidence type="ECO:0000256" key="1">
    <source>
        <dbReference type="ARBA" id="ARBA00004123"/>
    </source>
</evidence>
<dbReference type="GO" id="GO:0008270">
    <property type="term" value="F:zinc ion binding"/>
    <property type="evidence" value="ECO:0007669"/>
    <property type="project" value="UniProtKB-KW"/>
</dbReference>
<feature type="compositionally biased region" description="Polar residues" evidence="7">
    <location>
        <begin position="263"/>
        <end position="282"/>
    </location>
</feature>